<sequence length="243" mass="26732">MPSVHGRQKDQGQAAHQEPPADWFTLLERITAEITELLENRRIWLKMTARSAGQETDSHFQSADGWGSAAASPDGQSWLAMLYYRDAGLGIRRMVDGDRRTGSFKRLLQKMAEEPRLLAADWFLGDATGERRRELDLAFKTEADTLKFGHLNPAVPRADLAALTEKTAGIKCYVDQHITHAQLDPHSTMPTPSDINEALDLLARLLDKYTFLLRPPRDDSGSDDSGPGEAGAAVPDATAGPRG</sequence>
<proteinExistence type="predicted"/>
<dbReference type="Proteomes" id="UP000181917">
    <property type="component" value="Unassembled WGS sequence"/>
</dbReference>
<evidence type="ECO:0000313" key="2">
    <source>
        <dbReference type="EMBL" id="SDQ96176.1"/>
    </source>
</evidence>
<keyword evidence="3" id="KW-1185">Reference proteome</keyword>
<evidence type="ECO:0008006" key="4">
    <source>
        <dbReference type="Google" id="ProtNLM"/>
    </source>
</evidence>
<evidence type="ECO:0000256" key="1">
    <source>
        <dbReference type="SAM" id="MobiDB-lite"/>
    </source>
</evidence>
<dbReference type="AlphaFoldDB" id="A0A1H1F6X4"/>
<dbReference type="RefSeq" id="WP_074701358.1">
    <property type="nucleotide sequence ID" value="NZ_CP018863.1"/>
</dbReference>
<dbReference type="KEGG" id="acry:AC20117_01170"/>
<accession>A0A1H1F6X4</accession>
<protein>
    <recommendedName>
        <fullName evidence="4">HEPN AbiU2-like domain-containing protein</fullName>
    </recommendedName>
</protein>
<name>A0A1H1F6X4_9MICC</name>
<reference evidence="2 3" key="1">
    <citation type="submission" date="2016-10" db="EMBL/GenBank/DDBJ databases">
        <authorList>
            <person name="de Groot N.N."/>
        </authorList>
    </citation>
    <scope>NUCLEOTIDE SEQUENCE [LARGE SCALE GENOMIC DNA]</scope>
    <source>
        <strain evidence="2 3">DSM 20117</strain>
    </source>
</reference>
<feature type="region of interest" description="Disordered" evidence="1">
    <location>
        <begin position="215"/>
        <end position="243"/>
    </location>
</feature>
<gene>
    <name evidence="2" type="ORF">SAMN04489742_3263</name>
</gene>
<organism evidence="2 3">
    <name type="scientific">Crystallibacter crystallopoietes</name>
    <dbReference type="NCBI Taxonomy" id="37928"/>
    <lineage>
        <taxon>Bacteria</taxon>
        <taxon>Bacillati</taxon>
        <taxon>Actinomycetota</taxon>
        <taxon>Actinomycetes</taxon>
        <taxon>Micrococcales</taxon>
        <taxon>Micrococcaceae</taxon>
        <taxon>Crystallibacter</taxon>
    </lineage>
</organism>
<dbReference type="OrthoDB" id="4942597at2"/>
<dbReference type="EMBL" id="FNKH01000002">
    <property type="protein sequence ID" value="SDQ96176.1"/>
    <property type="molecule type" value="Genomic_DNA"/>
</dbReference>
<evidence type="ECO:0000313" key="3">
    <source>
        <dbReference type="Proteomes" id="UP000181917"/>
    </source>
</evidence>